<gene>
    <name evidence="1" type="ORF">SAMN06265379_11410</name>
</gene>
<accession>A0A521F3M8</accession>
<name>A0A521F3M8_SACCC</name>
<protein>
    <submittedName>
        <fullName evidence="1">Uncharacterized protein</fullName>
    </submittedName>
</protein>
<keyword evidence="2" id="KW-1185">Reference proteome</keyword>
<evidence type="ECO:0000313" key="1">
    <source>
        <dbReference type="EMBL" id="SMO90762.1"/>
    </source>
</evidence>
<sequence>MFYLFITLFLQFLCPVGGTTRPCGAKQKKSKVEKRTVQFFPQYAVSSLRKKVNVPQFEASKETDFTFWRGSYKLPFISCIILGRGYQRQFRLGQIFSVNEQSDGSIWCAGKKVLVPVLGLKVSKPVLALVHKIGTGTVGVEQLFVPITE</sequence>
<dbReference type="EMBL" id="FXTB01000014">
    <property type="protein sequence ID" value="SMO90762.1"/>
    <property type="molecule type" value="Genomic_DNA"/>
</dbReference>
<organism evidence="1 2">
    <name type="scientific">Saccharicrinis carchari</name>
    <dbReference type="NCBI Taxonomy" id="1168039"/>
    <lineage>
        <taxon>Bacteria</taxon>
        <taxon>Pseudomonadati</taxon>
        <taxon>Bacteroidota</taxon>
        <taxon>Bacteroidia</taxon>
        <taxon>Marinilabiliales</taxon>
        <taxon>Marinilabiliaceae</taxon>
        <taxon>Saccharicrinis</taxon>
    </lineage>
</organism>
<proteinExistence type="predicted"/>
<dbReference type="Proteomes" id="UP000319040">
    <property type="component" value="Unassembled WGS sequence"/>
</dbReference>
<evidence type="ECO:0000313" key="2">
    <source>
        <dbReference type="Proteomes" id="UP000319040"/>
    </source>
</evidence>
<reference evidence="1 2" key="1">
    <citation type="submission" date="2017-05" db="EMBL/GenBank/DDBJ databases">
        <authorList>
            <person name="Varghese N."/>
            <person name="Submissions S."/>
        </authorList>
    </citation>
    <scope>NUCLEOTIDE SEQUENCE [LARGE SCALE GENOMIC DNA]</scope>
    <source>
        <strain evidence="1 2">DSM 27040</strain>
    </source>
</reference>
<dbReference type="AlphaFoldDB" id="A0A521F3M8"/>